<organism evidence="3 4">
    <name type="scientific">Aspergillus nomiae NRRL (strain ATCC 15546 / NRRL 13137 / CBS 260.88 / M93)</name>
    <dbReference type="NCBI Taxonomy" id="1509407"/>
    <lineage>
        <taxon>Eukaryota</taxon>
        <taxon>Fungi</taxon>
        <taxon>Dikarya</taxon>
        <taxon>Ascomycota</taxon>
        <taxon>Pezizomycotina</taxon>
        <taxon>Eurotiomycetes</taxon>
        <taxon>Eurotiomycetidae</taxon>
        <taxon>Eurotiales</taxon>
        <taxon>Aspergillaceae</taxon>
        <taxon>Aspergillus</taxon>
        <taxon>Aspergillus subgen. Circumdati</taxon>
    </lineage>
</organism>
<feature type="domain" description="Xaa-Pro dipeptidyl-peptidase-like" evidence="2">
    <location>
        <begin position="62"/>
        <end position="165"/>
    </location>
</feature>
<dbReference type="PANTHER" id="PTHR22946:SF9">
    <property type="entry name" value="POLYKETIDE TRANSFERASE AF380"/>
    <property type="match status" value="1"/>
</dbReference>
<dbReference type="Proteomes" id="UP000037505">
    <property type="component" value="Unassembled WGS sequence"/>
</dbReference>
<dbReference type="Gene3D" id="3.40.50.1820">
    <property type="entry name" value="alpha/beta hydrolase"/>
    <property type="match status" value="1"/>
</dbReference>
<name>A0A0L1IPC5_ASPN3</name>
<gene>
    <name evidence="3" type="ORF">ANOM_011200</name>
</gene>
<comment type="caution">
    <text evidence="3">The sequence shown here is derived from an EMBL/GenBank/DDBJ whole genome shotgun (WGS) entry which is preliminary data.</text>
</comment>
<keyword evidence="4" id="KW-1185">Reference proteome</keyword>
<evidence type="ECO:0000313" key="3">
    <source>
        <dbReference type="EMBL" id="KNG81354.1"/>
    </source>
</evidence>
<keyword evidence="1" id="KW-0378">Hydrolase</keyword>
<protein>
    <recommendedName>
        <fullName evidence="2">Xaa-Pro dipeptidyl-peptidase-like domain-containing protein</fullName>
    </recommendedName>
</protein>
<evidence type="ECO:0000259" key="2">
    <source>
        <dbReference type="Pfam" id="PF02129"/>
    </source>
</evidence>
<evidence type="ECO:0000313" key="4">
    <source>
        <dbReference type="Proteomes" id="UP000037505"/>
    </source>
</evidence>
<dbReference type="OrthoDB" id="2498029at2759"/>
<dbReference type="SUPFAM" id="SSF53474">
    <property type="entry name" value="alpha/beta-Hydrolases"/>
    <property type="match status" value="1"/>
</dbReference>
<dbReference type="InterPro" id="IPR000383">
    <property type="entry name" value="Xaa-Pro-like_dom"/>
</dbReference>
<dbReference type="RefSeq" id="XP_015402277.1">
    <property type="nucleotide sequence ID" value="XM_015556456.1"/>
</dbReference>
<dbReference type="ESTHER" id="aspno-a0a0l1ipc5">
    <property type="family name" value="Xaa-Pro-like_dom"/>
</dbReference>
<evidence type="ECO:0000256" key="1">
    <source>
        <dbReference type="ARBA" id="ARBA00022801"/>
    </source>
</evidence>
<dbReference type="PANTHER" id="PTHR22946">
    <property type="entry name" value="DIENELACTONE HYDROLASE DOMAIN-CONTAINING PROTEIN-RELATED"/>
    <property type="match status" value="1"/>
</dbReference>
<dbReference type="GeneID" id="26813004"/>
<dbReference type="InterPro" id="IPR050261">
    <property type="entry name" value="FrsA_esterase"/>
</dbReference>
<dbReference type="InterPro" id="IPR029058">
    <property type="entry name" value="AB_hydrolase_fold"/>
</dbReference>
<dbReference type="GO" id="GO:0016788">
    <property type="term" value="F:hydrolase activity, acting on ester bonds"/>
    <property type="evidence" value="ECO:0007669"/>
    <property type="project" value="UniProtKB-ARBA"/>
</dbReference>
<proteinExistence type="predicted"/>
<accession>A0A0L1IPC5</accession>
<dbReference type="Pfam" id="PF02129">
    <property type="entry name" value="Peptidase_S15"/>
    <property type="match status" value="1"/>
</dbReference>
<reference evidence="3 4" key="1">
    <citation type="submission" date="2014-06" db="EMBL/GenBank/DDBJ databases">
        <title>The Genome of the Aflatoxigenic Filamentous Fungus Aspergillus nomius.</title>
        <authorList>
            <person name="Moore M.G."/>
            <person name="Shannon B.M."/>
            <person name="Brian M.M."/>
        </authorList>
    </citation>
    <scope>NUCLEOTIDE SEQUENCE [LARGE SCALE GENOMIC DNA]</scope>
    <source>
        <strain evidence="3 4">NRRL 13137</strain>
    </source>
</reference>
<dbReference type="AlphaFoldDB" id="A0A0L1IPC5"/>
<dbReference type="EMBL" id="JNOM01000459">
    <property type="protein sequence ID" value="KNG81354.1"/>
    <property type="molecule type" value="Genomic_DNA"/>
</dbReference>
<sequence length="309" mass="33474">MATAGIERRVDIKIASSSEDLMCGWLYSSQTFTASNPGPAIVLSHGLGGTKELKLDVYADRFNQMGYTCVVFDYRCSGGSEGLPRGLIDWHQQQEDWKSAIKYTRQLENVDPNQVGLFGTSFSGGHVIQLAATDKKLKAVISQCPFTSGWQSTLCTGIAAAPRLVGLGLLDVLFGSDEKPITVPLIGKPGEAALMNAADVLSTFPKLIPEGHPFQERVPARLALKISLLRPGSYASKVECPIFFGICGPDSVAPAGTTLAYAKTAPKGVIKWYDVGHFEIYYGQPFEQAMQDYKQFLQDCLPIKGQGEA</sequence>